<keyword evidence="3" id="KW-0472">Membrane</keyword>
<comment type="caution">
    <text evidence="4">The sequence shown here is derived from an EMBL/GenBank/DDBJ whole genome shotgun (WGS) entry which is preliminary data.</text>
</comment>
<keyword evidence="3" id="KW-1133">Transmembrane helix</keyword>
<dbReference type="EMBL" id="JBHSHP010000038">
    <property type="protein sequence ID" value="MFC4755402.1"/>
    <property type="molecule type" value="Genomic_DNA"/>
</dbReference>
<dbReference type="CDD" id="cd06530">
    <property type="entry name" value="S26_SPase_I"/>
    <property type="match status" value="1"/>
</dbReference>
<proteinExistence type="predicted"/>
<evidence type="ECO:0000313" key="4">
    <source>
        <dbReference type="EMBL" id="MFC4755402.1"/>
    </source>
</evidence>
<organism evidence="4 5">
    <name type="scientific">Dietzia aurantiaca</name>
    <dbReference type="NCBI Taxonomy" id="983873"/>
    <lineage>
        <taxon>Bacteria</taxon>
        <taxon>Bacillati</taxon>
        <taxon>Actinomycetota</taxon>
        <taxon>Actinomycetes</taxon>
        <taxon>Mycobacteriales</taxon>
        <taxon>Dietziaceae</taxon>
        <taxon>Dietzia</taxon>
    </lineage>
</organism>
<protein>
    <recommendedName>
        <fullName evidence="1">Signal peptidase I</fullName>
        <ecNumber evidence="1">3.4.21.89</ecNumber>
    </recommendedName>
</protein>
<keyword evidence="5" id="KW-1185">Reference proteome</keyword>
<dbReference type="NCBIfam" id="TIGR02228">
    <property type="entry name" value="sigpep_I_arch"/>
    <property type="match status" value="1"/>
</dbReference>
<reference evidence="5" key="1">
    <citation type="journal article" date="2019" name="Int. J. Syst. Evol. Microbiol.">
        <title>The Global Catalogue of Microorganisms (GCM) 10K type strain sequencing project: providing services to taxonomists for standard genome sequencing and annotation.</title>
        <authorList>
            <consortium name="The Broad Institute Genomics Platform"/>
            <consortium name="The Broad Institute Genome Sequencing Center for Infectious Disease"/>
            <person name="Wu L."/>
            <person name="Ma J."/>
        </authorList>
    </citation>
    <scope>NUCLEOTIDE SEQUENCE [LARGE SCALE GENOMIC DNA]</scope>
    <source>
        <strain evidence="5">JCM 11882</strain>
    </source>
</reference>
<feature type="transmembrane region" description="Helical" evidence="3">
    <location>
        <begin position="154"/>
        <end position="173"/>
    </location>
</feature>
<dbReference type="RefSeq" id="WP_344994102.1">
    <property type="nucleotide sequence ID" value="NZ_BAABCD010000036.1"/>
</dbReference>
<dbReference type="InterPro" id="IPR001733">
    <property type="entry name" value="Peptidase_S26B"/>
</dbReference>
<name>A0ABV9PQK1_9ACTN</name>
<evidence type="ECO:0000256" key="1">
    <source>
        <dbReference type="NCBIfam" id="TIGR02228"/>
    </source>
</evidence>
<evidence type="ECO:0000256" key="2">
    <source>
        <dbReference type="SAM" id="MobiDB-lite"/>
    </source>
</evidence>
<sequence>MTVIEQSTIPTDTSRADRRYRVRELVLNVGAVVGLVCIVIAAVSMLLGVTPLVFRSGSMSPEIPTGSFALARSVPASEIAVGDVVSVDNQQGVRITHRVVDLAPPPADHGVVATLRGDANPVADASPYVFDQADRVFFHVPGLGYAVSWLTSPVAIFLGGALVGAVVVLAAGYGPAPRRARRPDFDDDNVSSEAQEGHHA</sequence>
<gene>
    <name evidence="4" type="ORF">ACFO7U_11530</name>
</gene>
<dbReference type="InterPro" id="IPR019533">
    <property type="entry name" value="Peptidase_S26"/>
</dbReference>
<feature type="region of interest" description="Disordered" evidence="2">
    <location>
        <begin position="177"/>
        <end position="200"/>
    </location>
</feature>
<dbReference type="EC" id="3.4.21.89" evidence="1"/>
<keyword evidence="4" id="KW-0378">Hydrolase</keyword>
<evidence type="ECO:0000256" key="3">
    <source>
        <dbReference type="SAM" id="Phobius"/>
    </source>
</evidence>
<evidence type="ECO:0000313" key="5">
    <source>
        <dbReference type="Proteomes" id="UP001595836"/>
    </source>
</evidence>
<feature type="transmembrane region" description="Helical" evidence="3">
    <location>
        <begin position="25"/>
        <end position="54"/>
    </location>
</feature>
<dbReference type="Proteomes" id="UP001595836">
    <property type="component" value="Unassembled WGS sequence"/>
</dbReference>
<dbReference type="GO" id="GO:0009003">
    <property type="term" value="F:signal peptidase activity"/>
    <property type="evidence" value="ECO:0007669"/>
    <property type="project" value="UniProtKB-EC"/>
</dbReference>
<keyword evidence="3" id="KW-0812">Transmembrane</keyword>
<accession>A0ABV9PQK1</accession>